<gene>
    <name evidence="2" type="ORF">GQ43DRAFT_282542</name>
</gene>
<reference evidence="2" key="1">
    <citation type="journal article" date="2020" name="Stud. Mycol.">
        <title>101 Dothideomycetes genomes: a test case for predicting lifestyles and emergence of pathogens.</title>
        <authorList>
            <person name="Haridas S."/>
            <person name="Albert R."/>
            <person name="Binder M."/>
            <person name="Bloem J."/>
            <person name="Labutti K."/>
            <person name="Salamov A."/>
            <person name="Andreopoulos B."/>
            <person name="Baker S."/>
            <person name="Barry K."/>
            <person name="Bills G."/>
            <person name="Bluhm B."/>
            <person name="Cannon C."/>
            <person name="Castanera R."/>
            <person name="Culley D."/>
            <person name="Daum C."/>
            <person name="Ezra D."/>
            <person name="Gonzalez J."/>
            <person name="Henrissat B."/>
            <person name="Kuo A."/>
            <person name="Liang C."/>
            <person name="Lipzen A."/>
            <person name="Lutzoni F."/>
            <person name="Magnuson J."/>
            <person name="Mondo S."/>
            <person name="Nolan M."/>
            <person name="Ohm R."/>
            <person name="Pangilinan J."/>
            <person name="Park H.-J."/>
            <person name="Ramirez L."/>
            <person name="Alfaro M."/>
            <person name="Sun H."/>
            <person name="Tritt A."/>
            <person name="Yoshinaga Y."/>
            <person name="Zwiers L.-H."/>
            <person name="Turgeon B."/>
            <person name="Goodwin S."/>
            <person name="Spatafora J."/>
            <person name="Crous P."/>
            <person name="Grigoriev I."/>
        </authorList>
    </citation>
    <scope>NUCLEOTIDE SEQUENCE</scope>
    <source>
        <strain evidence="2">ATCC 74209</strain>
    </source>
</reference>
<proteinExistence type="predicted"/>
<comment type="caution">
    <text evidence="2">The sequence shown here is derived from an EMBL/GenBank/DDBJ whole genome shotgun (WGS) entry which is preliminary data.</text>
</comment>
<organism evidence="2 3">
    <name type="scientific">Delitschia confertaspora ATCC 74209</name>
    <dbReference type="NCBI Taxonomy" id="1513339"/>
    <lineage>
        <taxon>Eukaryota</taxon>
        <taxon>Fungi</taxon>
        <taxon>Dikarya</taxon>
        <taxon>Ascomycota</taxon>
        <taxon>Pezizomycotina</taxon>
        <taxon>Dothideomycetes</taxon>
        <taxon>Pleosporomycetidae</taxon>
        <taxon>Pleosporales</taxon>
        <taxon>Delitschiaceae</taxon>
        <taxon>Delitschia</taxon>
    </lineage>
</organism>
<evidence type="ECO:0000313" key="3">
    <source>
        <dbReference type="Proteomes" id="UP000799536"/>
    </source>
</evidence>
<accession>A0A9P4JV83</accession>
<evidence type="ECO:0000313" key="2">
    <source>
        <dbReference type="EMBL" id="KAF2203143.1"/>
    </source>
</evidence>
<dbReference type="OrthoDB" id="5408296at2759"/>
<evidence type="ECO:0000256" key="1">
    <source>
        <dbReference type="SAM" id="MobiDB-lite"/>
    </source>
</evidence>
<feature type="compositionally biased region" description="Polar residues" evidence="1">
    <location>
        <begin position="308"/>
        <end position="325"/>
    </location>
</feature>
<feature type="region of interest" description="Disordered" evidence="1">
    <location>
        <begin position="204"/>
        <end position="271"/>
    </location>
</feature>
<name>A0A9P4JV83_9PLEO</name>
<feature type="compositionally biased region" description="Basic and acidic residues" evidence="1">
    <location>
        <begin position="453"/>
        <end position="486"/>
    </location>
</feature>
<dbReference type="EMBL" id="ML993912">
    <property type="protein sequence ID" value="KAF2203143.1"/>
    <property type="molecule type" value="Genomic_DNA"/>
</dbReference>
<keyword evidence="3" id="KW-1185">Reference proteome</keyword>
<evidence type="ECO:0008006" key="4">
    <source>
        <dbReference type="Google" id="ProtNLM"/>
    </source>
</evidence>
<sequence length="497" mass="54284">MPPLQGEVSLTTLYVPPFNSYILADLDSFADVHYYFSPPSTKPQHHRFDKSSYVYLYHNPIQQRGRIEVANHAGTPEQDAFNGYLDSVRIEQSYKQPCLFTITVDAFRNQGGSATSSPQQDMSEWHLPALDPRNDSKYMYRLHTVDIYFWTADDATMFLDSLKRVTQPHQLQIITNPMQAPNEHKTDMLSPVIQKLEQAAISKPYQGRSPSVSTTQSFPGPPTAPAPTVGSPEPTGYAPLAYNPAAPAAPEPVAHREKTPPPPDAADGTGLATAAMNDHHAVQYGNPLQSSFAPQPTAGQPYMPGPPSRTNTQTFSGSPTPGIQRTSTTGSLSLPPPPPSTSVSPPHGQPYGQSFAPPPSAPHMGQYDATPQPGLQRHSTMPMQYANYPGSPGHPPVQSPGLPSPGYPPQYQSVHSPGLPPSGGYAQYQYNANQGQPSAENSYGLHQQLYRPTEQEATIRHNEPPPAPKEKHGNLEKRAEKIEKGVGRFLKRLDKKL</sequence>
<feature type="compositionally biased region" description="Pro residues" evidence="1">
    <location>
        <begin position="392"/>
        <end position="408"/>
    </location>
</feature>
<feature type="region of interest" description="Disordered" evidence="1">
    <location>
        <begin position="285"/>
        <end position="497"/>
    </location>
</feature>
<feature type="compositionally biased region" description="Low complexity" evidence="1">
    <location>
        <begin position="226"/>
        <end position="252"/>
    </location>
</feature>
<dbReference type="Proteomes" id="UP000799536">
    <property type="component" value="Unassembled WGS sequence"/>
</dbReference>
<feature type="compositionally biased region" description="Low complexity" evidence="1">
    <location>
        <begin position="423"/>
        <end position="436"/>
    </location>
</feature>
<feature type="compositionally biased region" description="Polar residues" evidence="1">
    <location>
        <begin position="286"/>
        <end position="298"/>
    </location>
</feature>
<feature type="compositionally biased region" description="Polar residues" evidence="1">
    <location>
        <begin position="208"/>
        <end position="218"/>
    </location>
</feature>
<dbReference type="AlphaFoldDB" id="A0A9P4JV83"/>
<protein>
    <recommendedName>
        <fullName evidence="4">RNA recognition motif-containing protein</fullName>
    </recommendedName>
</protein>